<proteinExistence type="predicted"/>
<dbReference type="AlphaFoldDB" id="A0A8B6DMS0"/>
<keyword evidence="2" id="KW-1133">Transmembrane helix</keyword>
<feature type="transmembrane region" description="Helical" evidence="2">
    <location>
        <begin position="36"/>
        <end position="54"/>
    </location>
</feature>
<dbReference type="EMBL" id="UYJE01003709">
    <property type="protein sequence ID" value="VDI21680.1"/>
    <property type="molecule type" value="Genomic_DNA"/>
</dbReference>
<dbReference type="PANTHER" id="PTHR22168:SF3">
    <property type="entry name" value="TRANSMEMBRANE PROTEIN 26"/>
    <property type="match status" value="1"/>
</dbReference>
<evidence type="ECO:0000256" key="2">
    <source>
        <dbReference type="SAM" id="Phobius"/>
    </source>
</evidence>
<dbReference type="Pfam" id="PF09772">
    <property type="entry name" value="Tmem26"/>
    <property type="match status" value="1"/>
</dbReference>
<keyword evidence="4" id="KW-1185">Reference proteome</keyword>
<name>A0A8B6DMS0_MYTGA</name>
<gene>
    <name evidence="3" type="ORF">MGAL_10B061941</name>
</gene>
<feature type="transmembrane region" description="Helical" evidence="2">
    <location>
        <begin position="187"/>
        <end position="207"/>
    </location>
</feature>
<comment type="caution">
    <text evidence="3">The sequence shown here is derived from an EMBL/GenBank/DDBJ whole genome shotgun (WGS) entry which is preliminary data.</text>
</comment>
<evidence type="ECO:0000313" key="3">
    <source>
        <dbReference type="EMBL" id="VDI21680.1"/>
    </source>
</evidence>
<evidence type="ECO:0000256" key="1">
    <source>
        <dbReference type="SAM" id="MobiDB-lite"/>
    </source>
</evidence>
<dbReference type="InterPro" id="IPR019169">
    <property type="entry name" value="Transmembrane_26"/>
</dbReference>
<keyword evidence="2" id="KW-0812">Transmembrane</keyword>
<protein>
    <recommendedName>
        <fullName evidence="5">Transmembrane protein 26</fullName>
    </recommendedName>
</protein>
<dbReference type="PANTHER" id="PTHR22168">
    <property type="entry name" value="TMEM26 PROTEIN"/>
    <property type="match status" value="1"/>
</dbReference>
<dbReference type="OrthoDB" id="10042902at2759"/>
<feature type="region of interest" description="Disordered" evidence="1">
    <location>
        <begin position="316"/>
        <end position="357"/>
    </location>
</feature>
<feature type="compositionally biased region" description="Polar residues" evidence="1">
    <location>
        <begin position="338"/>
        <end position="357"/>
    </location>
</feature>
<feature type="transmembrane region" description="Helical" evidence="2">
    <location>
        <begin position="127"/>
        <end position="146"/>
    </location>
</feature>
<feature type="transmembrane region" description="Helical" evidence="2">
    <location>
        <begin position="66"/>
        <end position="85"/>
    </location>
</feature>
<organism evidence="3 4">
    <name type="scientific">Mytilus galloprovincialis</name>
    <name type="common">Mediterranean mussel</name>
    <dbReference type="NCBI Taxonomy" id="29158"/>
    <lineage>
        <taxon>Eukaryota</taxon>
        <taxon>Metazoa</taxon>
        <taxon>Spiralia</taxon>
        <taxon>Lophotrochozoa</taxon>
        <taxon>Mollusca</taxon>
        <taxon>Bivalvia</taxon>
        <taxon>Autobranchia</taxon>
        <taxon>Pteriomorphia</taxon>
        <taxon>Mytilida</taxon>
        <taxon>Mytiloidea</taxon>
        <taxon>Mytilidae</taxon>
        <taxon>Mytilinae</taxon>
        <taxon>Mytilus</taxon>
    </lineage>
</organism>
<reference evidence="3" key="1">
    <citation type="submission" date="2018-11" db="EMBL/GenBank/DDBJ databases">
        <authorList>
            <person name="Alioto T."/>
            <person name="Alioto T."/>
        </authorList>
    </citation>
    <scope>NUCLEOTIDE SEQUENCE</scope>
</reference>
<feature type="transmembrane region" description="Helical" evidence="2">
    <location>
        <begin position="12"/>
        <end position="30"/>
    </location>
</feature>
<feature type="transmembrane region" description="Helical" evidence="2">
    <location>
        <begin position="280"/>
        <end position="301"/>
    </location>
</feature>
<evidence type="ECO:0008006" key="5">
    <source>
        <dbReference type="Google" id="ProtNLM"/>
    </source>
</evidence>
<feature type="compositionally biased region" description="Basic and acidic residues" evidence="1">
    <location>
        <begin position="320"/>
        <end position="329"/>
    </location>
</feature>
<feature type="transmembrane region" description="Helical" evidence="2">
    <location>
        <begin position="158"/>
        <end position="175"/>
    </location>
</feature>
<sequence>MLKKTWNIISAVAVRVILMVHCFLAVWRAADVRNNDLYWLMALTNVFMVAEGIFRIVKKESQESKWFSPCILFYLAGTVPAIWILEIDRLEKFTEISESANITNAQNEALSAIRGVSLPVKLDADTWVSVLEQSMLFIFILARWMLPRGRITRDQLSQLLFVYIGSASDVMELFVVFEEPEIRSDLYLSYATLAVWSLSLIQFCLILTSTRDIGGKVVARETDLEAEVPENTPKGEEKEEMPSCCDRVFEVEIWSLFISMFLQDGPFLVVRLYSIIVKGVLSYGILFFTAKNVLVLFLQFYRIIVICKKINTIGSEEEDKPTPLKDRKSVPPAKKASKQSLISNIGSTSTKNSFLDP</sequence>
<feature type="transmembrane region" description="Helical" evidence="2">
    <location>
        <begin position="253"/>
        <end position="274"/>
    </location>
</feature>
<dbReference type="Proteomes" id="UP000596742">
    <property type="component" value="Unassembled WGS sequence"/>
</dbReference>
<accession>A0A8B6DMS0</accession>
<keyword evidence="2" id="KW-0472">Membrane</keyword>
<evidence type="ECO:0000313" key="4">
    <source>
        <dbReference type="Proteomes" id="UP000596742"/>
    </source>
</evidence>